<evidence type="ECO:0000313" key="2">
    <source>
        <dbReference type="EMBL" id="MFI1967460.1"/>
    </source>
</evidence>
<reference evidence="2 3" key="1">
    <citation type="submission" date="2024-10" db="EMBL/GenBank/DDBJ databases">
        <title>The Natural Products Discovery Center: Release of the First 8490 Sequenced Strains for Exploring Actinobacteria Biosynthetic Diversity.</title>
        <authorList>
            <person name="Kalkreuter E."/>
            <person name="Kautsar S.A."/>
            <person name="Yang D."/>
            <person name="Bader C.D."/>
            <person name="Teijaro C.N."/>
            <person name="Fluegel L."/>
            <person name="Davis C.M."/>
            <person name="Simpson J.R."/>
            <person name="Lauterbach L."/>
            <person name="Steele A.D."/>
            <person name="Gui C."/>
            <person name="Meng S."/>
            <person name="Li G."/>
            <person name="Viehrig K."/>
            <person name="Ye F."/>
            <person name="Su P."/>
            <person name="Kiefer A.F."/>
            <person name="Nichols A."/>
            <person name="Cepeda A.J."/>
            <person name="Yan W."/>
            <person name="Fan B."/>
            <person name="Jiang Y."/>
            <person name="Adhikari A."/>
            <person name="Zheng C.-J."/>
            <person name="Schuster L."/>
            <person name="Cowan T.M."/>
            <person name="Smanski M.J."/>
            <person name="Chevrette M.G."/>
            <person name="De Carvalho L.P.S."/>
            <person name="Shen B."/>
        </authorList>
    </citation>
    <scope>NUCLEOTIDE SEQUENCE [LARGE SCALE GENOMIC DNA]</scope>
    <source>
        <strain evidence="2 3">NPDC020327</strain>
    </source>
</reference>
<sequence length="58" mass="6158">MSRRFMVYFTLGLALFAQDLYDDIAENLVGALDWDARVGTEPGLVHQDTAAAAAAAGA</sequence>
<keyword evidence="3" id="KW-1185">Reference proteome</keyword>
<feature type="domain" description="Transposase IS4 N-terminal" evidence="1">
    <location>
        <begin position="3"/>
        <end position="38"/>
    </location>
</feature>
<accession>A0ABW7UXY5</accession>
<dbReference type="InterPro" id="IPR024473">
    <property type="entry name" value="Transposases_IS4_N"/>
</dbReference>
<proteinExistence type="predicted"/>
<evidence type="ECO:0000313" key="3">
    <source>
        <dbReference type="Proteomes" id="UP001611548"/>
    </source>
</evidence>
<comment type="caution">
    <text evidence="2">The sequence shown here is derived from an EMBL/GenBank/DDBJ whole genome shotgun (WGS) entry which is preliminary data.</text>
</comment>
<dbReference type="Pfam" id="PF13006">
    <property type="entry name" value="Nterm_IS4"/>
    <property type="match status" value="1"/>
</dbReference>
<dbReference type="RefSeq" id="WP_276202462.1">
    <property type="nucleotide sequence ID" value="NZ_JBIRWE010000021.1"/>
</dbReference>
<organism evidence="2 3">
    <name type="scientific">Streptomyces pathocidini</name>
    <dbReference type="NCBI Taxonomy" id="1650571"/>
    <lineage>
        <taxon>Bacteria</taxon>
        <taxon>Bacillati</taxon>
        <taxon>Actinomycetota</taxon>
        <taxon>Actinomycetes</taxon>
        <taxon>Kitasatosporales</taxon>
        <taxon>Streptomycetaceae</taxon>
        <taxon>Streptomyces</taxon>
    </lineage>
</organism>
<name>A0ABW7UXY5_9ACTN</name>
<gene>
    <name evidence="2" type="ORF">ACH429_25665</name>
</gene>
<dbReference type="Proteomes" id="UP001611548">
    <property type="component" value="Unassembled WGS sequence"/>
</dbReference>
<dbReference type="EMBL" id="JBIRWE010000021">
    <property type="protein sequence ID" value="MFI1967460.1"/>
    <property type="molecule type" value="Genomic_DNA"/>
</dbReference>
<evidence type="ECO:0000259" key="1">
    <source>
        <dbReference type="Pfam" id="PF13006"/>
    </source>
</evidence>
<protein>
    <submittedName>
        <fullName evidence="2">Transposase domain-containing protein</fullName>
    </submittedName>
</protein>